<dbReference type="OrthoDB" id="3396763at2"/>
<evidence type="ECO:0000313" key="3">
    <source>
        <dbReference type="Proteomes" id="UP000317422"/>
    </source>
</evidence>
<dbReference type="SUPFAM" id="SSF56801">
    <property type="entry name" value="Acetyl-CoA synthetase-like"/>
    <property type="match status" value="1"/>
</dbReference>
<name>A0A543NEY4_9ACTN</name>
<dbReference type="EMBL" id="VFQC01000001">
    <property type="protein sequence ID" value="TQN30397.1"/>
    <property type="molecule type" value="Genomic_DNA"/>
</dbReference>
<dbReference type="Gene3D" id="3.40.50.12780">
    <property type="entry name" value="N-terminal domain of ligase-like"/>
    <property type="match status" value="1"/>
</dbReference>
<dbReference type="Proteomes" id="UP000317422">
    <property type="component" value="Unassembled WGS sequence"/>
</dbReference>
<reference evidence="2 3" key="1">
    <citation type="submission" date="2019-06" db="EMBL/GenBank/DDBJ databases">
        <title>Sequencing the genomes of 1000 actinobacteria strains.</title>
        <authorList>
            <person name="Klenk H.-P."/>
        </authorList>
    </citation>
    <scope>NUCLEOTIDE SEQUENCE [LARGE SCALE GENOMIC DNA]</scope>
    <source>
        <strain evidence="2 3">DSM 45015</strain>
    </source>
</reference>
<dbReference type="RefSeq" id="WP_141921657.1">
    <property type="nucleotide sequence ID" value="NZ_VFQC01000001.1"/>
</dbReference>
<protein>
    <submittedName>
        <fullName evidence="2">Uncharacterized protein (TIGR03089 family)</fullName>
    </submittedName>
</protein>
<keyword evidence="3" id="KW-1185">Reference proteome</keyword>
<accession>A0A543NEY4</accession>
<gene>
    <name evidence="2" type="ORF">FHX37_0274</name>
</gene>
<proteinExistence type="predicted"/>
<dbReference type="AlphaFoldDB" id="A0A543NEY4"/>
<organism evidence="2 3">
    <name type="scientific">Haloactinospora alba</name>
    <dbReference type="NCBI Taxonomy" id="405555"/>
    <lineage>
        <taxon>Bacteria</taxon>
        <taxon>Bacillati</taxon>
        <taxon>Actinomycetota</taxon>
        <taxon>Actinomycetes</taxon>
        <taxon>Streptosporangiales</taxon>
        <taxon>Nocardiopsidaceae</taxon>
        <taxon>Haloactinospora</taxon>
    </lineage>
</organism>
<dbReference type="NCBIfam" id="TIGR03089">
    <property type="entry name" value="TIGR03089 family protein"/>
    <property type="match status" value="1"/>
</dbReference>
<dbReference type="InterPro" id="IPR042099">
    <property type="entry name" value="ANL_N_sf"/>
</dbReference>
<dbReference type="InterPro" id="IPR017523">
    <property type="entry name" value="Rv3268"/>
</dbReference>
<dbReference type="InterPro" id="IPR000873">
    <property type="entry name" value="AMP-dep_synth/lig_dom"/>
</dbReference>
<feature type="domain" description="AMP-dependent synthetase/ligase" evidence="1">
    <location>
        <begin position="13"/>
        <end position="90"/>
    </location>
</feature>
<evidence type="ECO:0000259" key="1">
    <source>
        <dbReference type="Pfam" id="PF00501"/>
    </source>
</evidence>
<sequence length="268" mass="27615">MGTETPAQLWRSAVAADPARPFVTAYDGDTDGRVELSYATVDNWVSKTANMLVDGLGAEPGDRVALALPVHWQSLAWALACWSTRTTVVLPEADEVPEADIAVTDASRIEAGLDSGAREVVGTSLHPLGAPLADCPPAALDYTVEVRGYADQFVPPAADDPAAAALESAGSHTGGGIAAAARDRAASWELTPADRVAIITPASAPLQTLGHDLSPALCPVVTGSSLLLTPETDSPTTLQSRLDMERVTAIAGARPGSPALTGNIRPLP</sequence>
<comment type="caution">
    <text evidence="2">The sequence shown here is derived from an EMBL/GenBank/DDBJ whole genome shotgun (WGS) entry which is preliminary data.</text>
</comment>
<dbReference type="Pfam" id="PF00501">
    <property type="entry name" value="AMP-binding"/>
    <property type="match status" value="1"/>
</dbReference>
<evidence type="ECO:0000313" key="2">
    <source>
        <dbReference type="EMBL" id="TQN30397.1"/>
    </source>
</evidence>